<keyword evidence="1" id="KW-1133">Transmembrane helix</keyword>
<keyword evidence="3" id="KW-1185">Reference proteome</keyword>
<comment type="caution">
    <text evidence="2">The sequence shown here is derived from an EMBL/GenBank/DDBJ whole genome shotgun (WGS) entry which is preliminary data.</text>
</comment>
<keyword evidence="1" id="KW-0472">Membrane</keyword>
<sequence length="318" mass="32768">MNAAGRLSVYGVGLAVVFAAAFAVGGAVVPDDAGATWSQSATPGTHSEAADAATPGKDEQVSGLSLARSDFALGPVHAPTRAGVAGELSFQVRDAKGDQVSDFVASHERALHLMVVRSDGAGYQHVHPELDADTGTWSLPWRWDAAGTYRVFVDFVPADGADAHAVTLSRAVEVGGTFSPETVAGVSASDSVGGFDLRVTGDLVAGESSELAVAVSRDGRPVTNLQPYLGAFGHLVALRDGDLAYLHVHAEGSEPAAGETSGPTITFMTQAPTPGFYLLYLDFQVDGQVHTARFVLEAAPGDGSGEAQHGETHEHGGH</sequence>
<proteinExistence type="predicted"/>
<evidence type="ECO:0000313" key="2">
    <source>
        <dbReference type="EMBL" id="KWX20512.1"/>
    </source>
</evidence>
<protein>
    <submittedName>
        <fullName evidence="2">Heavy metal-binding domain-containing protein</fullName>
    </submittedName>
</protein>
<dbReference type="PATRIC" id="fig|59750.3.peg.4016"/>
<keyword evidence="1" id="KW-0812">Transmembrane</keyword>
<dbReference type="RefSeq" id="WP_067856995.1">
    <property type="nucleotide sequence ID" value="NZ_LGTW01000027.1"/>
</dbReference>
<reference evidence="2 3" key="1">
    <citation type="submission" date="2015-07" db="EMBL/GenBank/DDBJ databases">
        <title>A draft genome sequence of Mycobacterium wolinskyi.</title>
        <authorList>
            <person name="de Man T.J."/>
            <person name="Perry K.A."/>
            <person name="Coulliette A.D."/>
            <person name="Jensen B."/>
            <person name="Toney N.C."/>
            <person name="Limbago B.M."/>
            <person name="Noble-Wang J."/>
        </authorList>
    </citation>
    <scope>NUCLEOTIDE SEQUENCE [LARGE SCALE GENOMIC DNA]</scope>
    <source>
        <strain evidence="2 3">CDC_01</strain>
    </source>
</reference>
<name>A0A132PEU4_9MYCO</name>
<evidence type="ECO:0000256" key="1">
    <source>
        <dbReference type="SAM" id="Phobius"/>
    </source>
</evidence>
<accession>A0A132PEU4</accession>
<gene>
    <name evidence="2" type="ORF">AFM11_30580</name>
</gene>
<feature type="transmembrane region" description="Helical" evidence="1">
    <location>
        <begin position="7"/>
        <end position="29"/>
    </location>
</feature>
<evidence type="ECO:0000313" key="3">
    <source>
        <dbReference type="Proteomes" id="UP000070612"/>
    </source>
</evidence>
<dbReference type="EMBL" id="LGTW01000027">
    <property type="protein sequence ID" value="KWX20512.1"/>
    <property type="molecule type" value="Genomic_DNA"/>
</dbReference>
<organism evidence="2 3">
    <name type="scientific">Mycolicibacterium wolinskyi</name>
    <dbReference type="NCBI Taxonomy" id="59750"/>
    <lineage>
        <taxon>Bacteria</taxon>
        <taxon>Bacillati</taxon>
        <taxon>Actinomycetota</taxon>
        <taxon>Actinomycetes</taxon>
        <taxon>Mycobacteriales</taxon>
        <taxon>Mycobacteriaceae</taxon>
        <taxon>Mycolicibacterium</taxon>
    </lineage>
</organism>
<dbReference type="Proteomes" id="UP000070612">
    <property type="component" value="Unassembled WGS sequence"/>
</dbReference>
<dbReference type="AlphaFoldDB" id="A0A132PEU4"/>